<evidence type="ECO:0000313" key="4">
    <source>
        <dbReference type="Proteomes" id="UP001176471"/>
    </source>
</evidence>
<feature type="chain" id="PRO_5045565982" evidence="2">
    <location>
        <begin position="21"/>
        <end position="182"/>
    </location>
</feature>
<keyword evidence="2" id="KW-0732">Signal</keyword>
<reference evidence="3" key="1">
    <citation type="submission" date="2023-07" db="EMBL/GenBank/DDBJ databases">
        <title>Bacterial whole genome sequence for Sphingobium sp. HBC34.</title>
        <authorList>
            <person name="Le V."/>
            <person name="Ko S.-R."/>
            <person name="Ahn C.-Y."/>
            <person name="Oh H.-M."/>
        </authorList>
    </citation>
    <scope>NUCLEOTIDE SEQUENCE</scope>
    <source>
        <strain evidence="3">HBC34</strain>
    </source>
</reference>
<feature type="signal peptide" evidence="2">
    <location>
        <begin position="1"/>
        <end position="20"/>
    </location>
</feature>
<organism evidence="3 4">
    <name type="scientific">Sphingobium cyanobacteriorum</name>
    <dbReference type="NCBI Taxonomy" id="3063954"/>
    <lineage>
        <taxon>Bacteria</taxon>
        <taxon>Pseudomonadati</taxon>
        <taxon>Pseudomonadota</taxon>
        <taxon>Alphaproteobacteria</taxon>
        <taxon>Sphingomonadales</taxon>
        <taxon>Sphingomonadaceae</taxon>
        <taxon>Sphingobium</taxon>
    </lineage>
</organism>
<evidence type="ECO:0000313" key="3">
    <source>
        <dbReference type="EMBL" id="MDO7835984.1"/>
    </source>
</evidence>
<feature type="compositionally biased region" description="Basic and acidic residues" evidence="1">
    <location>
        <begin position="22"/>
        <end position="54"/>
    </location>
</feature>
<evidence type="ECO:0000256" key="2">
    <source>
        <dbReference type="SAM" id="SignalP"/>
    </source>
</evidence>
<proteinExistence type="predicted"/>
<keyword evidence="4" id="KW-1185">Reference proteome</keyword>
<name>A0ABT8ZN63_9SPHN</name>
<dbReference type="RefSeq" id="WP_304536405.1">
    <property type="nucleotide sequence ID" value="NZ_JAUQOM010000006.1"/>
</dbReference>
<gene>
    <name evidence="3" type="ORF">Q4610_13105</name>
</gene>
<protein>
    <submittedName>
        <fullName evidence="3">Uncharacterized protein</fullName>
    </submittedName>
</protein>
<evidence type="ECO:0000256" key="1">
    <source>
        <dbReference type="SAM" id="MobiDB-lite"/>
    </source>
</evidence>
<sequence>MKSFAIAIVLAGLTPCVATAQDQDKSAQDRPQAEKPRQEQDGDKRKDDTLDKAGKIATQPARDVGLDKDEIPPVLLKAVDNPYAPPPSRTCKGLKASLAELNAVLGEDFTVGAKANENRTGKIAEAVGKTIVNSLIPFRGLVREISGAAPAERRLQAAVTAGVARRGYLRGQAAAKGCKGAS</sequence>
<dbReference type="Proteomes" id="UP001176471">
    <property type="component" value="Unassembled WGS sequence"/>
</dbReference>
<dbReference type="EMBL" id="JAUQOM010000006">
    <property type="protein sequence ID" value="MDO7835984.1"/>
    <property type="molecule type" value="Genomic_DNA"/>
</dbReference>
<comment type="caution">
    <text evidence="3">The sequence shown here is derived from an EMBL/GenBank/DDBJ whole genome shotgun (WGS) entry which is preliminary data.</text>
</comment>
<feature type="region of interest" description="Disordered" evidence="1">
    <location>
        <begin position="20"/>
        <end position="64"/>
    </location>
</feature>
<accession>A0ABT8ZN63</accession>